<organism evidence="3 4">
    <name type="scientific">Salmo trutta</name>
    <name type="common">Brown trout</name>
    <dbReference type="NCBI Taxonomy" id="8032"/>
    <lineage>
        <taxon>Eukaryota</taxon>
        <taxon>Metazoa</taxon>
        <taxon>Chordata</taxon>
        <taxon>Craniata</taxon>
        <taxon>Vertebrata</taxon>
        <taxon>Euteleostomi</taxon>
        <taxon>Actinopterygii</taxon>
        <taxon>Neopterygii</taxon>
        <taxon>Teleostei</taxon>
        <taxon>Protacanthopterygii</taxon>
        <taxon>Salmoniformes</taxon>
        <taxon>Salmonidae</taxon>
        <taxon>Salmoninae</taxon>
        <taxon>Salmo</taxon>
    </lineage>
</organism>
<dbReference type="InParanoid" id="A0A674BFU4"/>
<dbReference type="OMA" id="SEWTTHE"/>
<evidence type="ECO:0000256" key="1">
    <source>
        <dbReference type="ARBA" id="ARBA00023319"/>
    </source>
</evidence>
<dbReference type="InterPro" id="IPR003597">
    <property type="entry name" value="Ig_C1-set"/>
</dbReference>
<sequence>MEGDGWGCLFQYSKLLFIEDTGLEAGLVLTQEKPLSVNVGDNVKLSCAQSSGSWTISWYQQKAGGGPSYLLATGISSGSRANGLPSRFTYSGSAEDLAVYYCACAGCGHTSPFSLFLTYVSCVLLSAHPPSKPSLVLMAPAQAPLSRDKTTLLCLAQGFHPDCASLSWSADSGSLTGPDGTYALSSILSLPSTHWSSGQTFTCRLSHSALTNPLSRSVSNMQCLILGQF</sequence>
<dbReference type="AlphaFoldDB" id="A0A674BFU4"/>
<reference evidence="3" key="2">
    <citation type="submission" date="2025-09" db="UniProtKB">
        <authorList>
            <consortium name="Ensembl"/>
        </authorList>
    </citation>
    <scope>IDENTIFICATION</scope>
</reference>
<dbReference type="Ensembl" id="ENSSTUT00000074234.1">
    <property type="protein sequence ID" value="ENSSTUP00000069882.1"/>
    <property type="gene ID" value="ENSSTUG00000030661.1"/>
</dbReference>
<evidence type="ECO:0000313" key="3">
    <source>
        <dbReference type="Ensembl" id="ENSSTUP00000069882.1"/>
    </source>
</evidence>
<keyword evidence="1" id="KW-0393">Immunoglobulin domain</keyword>
<accession>A0A674BFU4</accession>
<dbReference type="InterPro" id="IPR050380">
    <property type="entry name" value="Immune_Resp_Modulators"/>
</dbReference>
<feature type="domain" description="Ig-like" evidence="2">
    <location>
        <begin position="133"/>
        <end position="219"/>
    </location>
</feature>
<dbReference type="Gene3D" id="2.60.40.10">
    <property type="entry name" value="Immunoglobulins"/>
    <property type="match status" value="2"/>
</dbReference>
<dbReference type="Proteomes" id="UP000472277">
    <property type="component" value="Chromosome 18"/>
</dbReference>
<dbReference type="PANTHER" id="PTHR23411">
    <property type="entry name" value="TAPASIN"/>
    <property type="match status" value="1"/>
</dbReference>
<protein>
    <recommendedName>
        <fullName evidence="2">Ig-like domain-containing protein</fullName>
    </recommendedName>
</protein>
<dbReference type="InterPro" id="IPR013783">
    <property type="entry name" value="Ig-like_fold"/>
</dbReference>
<keyword evidence="4" id="KW-1185">Reference proteome</keyword>
<evidence type="ECO:0000259" key="2">
    <source>
        <dbReference type="PROSITE" id="PS50835"/>
    </source>
</evidence>
<reference evidence="3" key="1">
    <citation type="submission" date="2025-08" db="UniProtKB">
        <authorList>
            <consortium name="Ensembl"/>
        </authorList>
    </citation>
    <scope>IDENTIFICATION</scope>
</reference>
<proteinExistence type="predicted"/>
<dbReference type="PROSITE" id="PS50835">
    <property type="entry name" value="IG_LIKE"/>
    <property type="match status" value="2"/>
</dbReference>
<dbReference type="SUPFAM" id="SSF48726">
    <property type="entry name" value="Immunoglobulin"/>
    <property type="match status" value="2"/>
</dbReference>
<feature type="domain" description="Ig-like" evidence="2">
    <location>
        <begin position="25"/>
        <end position="102"/>
    </location>
</feature>
<dbReference type="InterPro" id="IPR036179">
    <property type="entry name" value="Ig-like_dom_sf"/>
</dbReference>
<name>A0A674BFU4_SALTR</name>
<dbReference type="SMART" id="SM00407">
    <property type="entry name" value="IGc1"/>
    <property type="match status" value="1"/>
</dbReference>
<dbReference type="InterPro" id="IPR007110">
    <property type="entry name" value="Ig-like_dom"/>
</dbReference>
<dbReference type="Pfam" id="PF07654">
    <property type="entry name" value="C1-set"/>
    <property type="match status" value="1"/>
</dbReference>
<dbReference type="CDD" id="cd00098">
    <property type="entry name" value="IgC1"/>
    <property type="match status" value="1"/>
</dbReference>
<dbReference type="GeneTree" id="ENSGT00950000183576"/>
<evidence type="ECO:0000313" key="4">
    <source>
        <dbReference type="Proteomes" id="UP000472277"/>
    </source>
</evidence>